<reference evidence="2 3" key="1">
    <citation type="journal article" date="2016" name="PLoS Pathog.">
        <title>Biosynthesis of antibiotic leucinostatins in bio-control fungus Purpureocillium lilacinum and their inhibition on phytophthora revealed by genome mining.</title>
        <authorList>
            <person name="Wang G."/>
            <person name="Liu Z."/>
            <person name="Lin R."/>
            <person name="Li E."/>
            <person name="Mao Z."/>
            <person name="Ling J."/>
            <person name="Yang Y."/>
            <person name="Yin W.B."/>
            <person name="Xie B."/>
        </authorList>
    </citation>
    <scope>NUCLEOTIDE SEQUENCE [LARGE SCALE GENOMIC DNA]</scope>
    <source>
        <strain evidence="2">170</strain>
    </source>
</reference>
<keyword evidence="3" id="KW-1185">Reference proteome</keyword>
<protein>
    <submittedName>
        <fullName evidence="2">Uncharacterized protein</fullName>
    </submittedName>
</protein>
<comment type="caution">
    <text evidence="2">The sequence shown here is derived from an EMBL/GenBank/DDBJ whole genome shotgun (WGS) entry which is preliminary data.</text>
</comment>
<dbReference type="KEGG" id="pchm:VFPPC_18744"/>
<sequence>MKLVKMLAHLLCGVNDRQLNDATVLARVEGYEDVQRTIIPASQCAVQYTYTYTHRMYRPAPWAPELKMRIRRPDPANQTGASFAETGRPPSP</sequence>
<dbReference type="AlphaFoldDB" id="A0A219ASF5"/>
<organism evidence="2 3">
    <name type="scientific">Pochonia chlamydosporia 170</name>
    <dbReference type="NCBI Taxonomy" id="1380566"/>
    <lineage>
        <taxon>Eukaryota</taxon>
        <taxon>Fungi</taxon>
        <taxon>Dikarya</taxon>
        <taxon>Ascomycota</taxon>
        <taxon>Pezizomycotina</taxon>
        <taxon>Sordariomycetes</taxon>
        <taxon>Hypocreomycetidae</taxon>
        <taxon>Hypocreales</taxon>
        <taxon>Clavicipitaceae</taxon>
        <taxon>Pochonia</taxon>
    </lineage>
</organism>
<name>A0A219ASF5_METCM</name>
<feature type="region of interest" description="Disordered" evidence="1">
    <location>
        <begin position="71"/>
        <end position="92"/>
    </location>
</feature>
<dbReference type="EMBL" id="LSBJ02000001">
    <property type="protein sequence ID" value="OWT43529.1"/>
    <property type="molecule type" value="Genomic_DNA"/>
</dbReference>
<evidence type="ECO:0000313" key="2">
    <source>
        <dbReference type="EMBL" id="OWT43529.1"/>
    </source>
</evidence>
<dbReference type="Proteomes" id="UP000078397">
    <property type="component" value="Unassembled WGS sequence"/>
</dbReference>
<evidence type="ECO:0000256" key="1">
    <source>
        <dbReference type="SAM" id="MobiDB-lite"/>
    </source>
</evidence>
<dbReference type="RefSeq" id="XP_018149559.2">
    <property type="nucleotide sequence ID" value="XM_018281050.2"/>
</dbReference>
<evidence type="ECO:0000313" key="3">
    <source>
        <dbReference type="Proteomes" id="UP000078397"/>
    </source>
</evidence>
<dbReference type="GeneID" id="28845044"/>
<gene>
    <name evidence="2" type="ORF">VFPPC_18744</name>
</gene>
<proteinExistence type="predicted"/>
<accession>A0A219ASF5</accession>